<accession>A0A6I3KJG6</accession>
<keyword evidence="3" id="KW-1185">Reference proteome</keyword>
<evidence type="ECO:0008006" key="4">
    <source>
        <dbReference type="Google" id="ProtNLM"/>
    </source>
</evidence>
<dbReference type="Proteomes" id="UP000440694">
    <property type="component" value="Unassembled WGS sequence"/>
</dbReference>
<dbReference type="EMBL" id="WMBQ01000002">
    <property type="protein sequence ID" value="MTD95875.1"/>
    <property type="molecule type" value="Genomic_DNA"/>
</dbReference>
<feature type="chain" id="PRO_5026251374" description="Outer membrane protein beta-barrel domain-containing protein" evidence="1">
    <location>
        <begin position="28"/>
        <end position="275"/>
    </location>
</feature>
<dbReference type="InterPro" id="IPR010239">
    <property type="entry name" value="CHP02001"/>
</dbReference>
<dbReference type="NCBIfam" id="TIGR02001">
    <property type="entry name" value="gcw_chp"/>
    <property type="match status" value="1"/>
</dbReference>
<feature type="signal peptide" evidence="1">
    <location>
        <begin position="1"/>
        <end position="27"/>
    </location>
</feature>
<name>A0A6I3KJG6_9HYPH</name>
<proteinExistence type="predicted"/>
<dbReference type="Pfam" id="PF09694">
    <property type="entry name" value="Gcw_chp"/>
    <property type="match status" value="1"/>
</dbReference>
<protein>
    <recommendedName>
        <fullName evidence="4">Outer membrane protein beta-barrel domain-containing protein</fullName>
    </recommendedName>
</protein>
<gene>
    <name evidence="2" type="ORF">GIW81_16170</name>
</gene>
<reference evidence="2 3" key="1">
    <citation type="submission" date="2019-11" db="EMBL/GenBank/DDBJ databases">
        <title>Identification of a novel strain.</title>
        <authorList>
            <person name="Xu Q."/>
            <person name="Wang G."/>
        </authorList>
    </citation>
    <scope>NUCLEOTIDE SEQUENCE [LARGE SCALE GENOMIC DNA]</scope>
    <source>
        <strain evidence="3">xq</strain>
    </source>
</reference>
<dbReference type="RefSeq" id="WP_154740362.1">
    <property type="nucleotide sequence ID" value="NZ_WMBQ01000002.1"/>
</dbReference>
<keyword evidence="1" id="KW-0732">Signal</keyword>
<evidence type="ECO:0000313" key="2">
    <source>
        <dbReference type="EMBL" id="MTD95875.1"/>
    </source>
</evidence>
<organism evidence="2 3">
    <name type="scientific">Hyphomicrobium album</name>
    <dbReference type="NCBI Taxonomy" id="2665159"/>
    <lineage>
        <taxon>Bacteria</taxon>
        <taxon>Pseudomonadati</taxon>
        <taxon>Pseudomonadota</taxon>
        <taxon>Alphaproteobacteria</taxon>
        <taxon>Hyphomicrobiales</taxon>
        <taxon>Hyphomicrobiaceae</taxon>
        <taxon>Hyphomicrobium</taxon>
    </lineage>
</organism>
<evidence type="ECO:0000256" key="1">
    <source>
        <dbReference type="SAM" id="SignalP"/>
    </source>
</evidence>
<comment type="caution">
    <text evidence="2">The sequence shown here is derived from an EMBL/GenBank/DDBJ whole genome shotgun (WGS) entry which is preliminary data.</text>
</comment>
<sequence>MTNTSKLAALCGAVGLALIAISGTAAADGYEVAAPAAADEGRKFTYSFNLGATSDYVFRGISQTDNDPTIQGGVDFGYGILYAGWWASGLNFDAIFNDANVEMDWYGGIKPAWHGVTFDFGVIYYAYPGASYRVDPPFGFDLNYVELKAGASTTIHEKLALGGYVYWSPDYFAQTGSVWTLEGQAGYTFDKVGVFTPTVNGVIGYQTGSDDYYEAWNGFSEYWYWNAGLALAVDKLIFDFRYWGTDASNTVSDAFTCINDYCDSRFVFSAKVVLP</sequence>
<evidence type="ECO:0000313" key="3">
    <source>
        <dbReference type="Proteomes" id="UP000440694"/>
    </source>
</evidence>
<dbReference type="AlphaFoldDB" id="A0A6I3KJG6"/>